<dbReference type="EMBL" id="JAAGAX010000013">
    <property type="protein sequence ID" value="KAF2295364.1"/>
    <property type="molecule type" value="Genomic_DNA"/>
</dbReference>
<accession>A0A6A6L345</accession>
<gene>
    <name evidence="1" type="ORF">GH714_032669</name>
</gene>
<protein>
    <submittedName>
        <fullName evidence="1">Uncharacterized protein</fullName>
    </submittedName>
</protein>
<dbReference type="InterPro" id="IPR008547">
    <property type="entry name" value="DUF829_TMEM53"/>
</dbReference>
<evidence type="ECO:0000313" key="2">
    <source>
        <dbReference type="Proteomes" id="UP000467840"/>
    </source>
</evidence>
<keyword evidence="2" id="KW-1185">Reference proteome</keyword>
<dbReference type="OrthoDB" id="77878at2759"/>
<dbReference type="PANTHER" id="PTHR12265:SF9">
    <property type="entry name" value="DUF829 DOMAIN PROTEIN"/>
    <property type="match status" value="1"/>
</dbReference>
<evidence type="ECO:0000313" key="1">
    <source>
        <dbReference type="EMBL" id="KAF2295364.1"/>
    </source>
</evidence>
<name>A0A6A6L345_HEVBR</name>
<sequence>MFGGGSGGGSVYWGRKGGEFKGIVVLFAWISIPRNHLKSYVDLYSSLGWNSLVSHADFLSAFYPEKALSLAYILLNELFEELRIRPCPIVFVAFSGGPKACMYKVFQIIQGTCGGHINLDENRLLRNCVSGHIYDSSPLDFTSDLGAQFALPPAIQKMPGPSKLVSWFAKGVTSALDGLYLTRFDSQRAEYWQTLYSSVDFGAPYLVLFSETDHLAPYRSIYRFAQRLQDLGGDVKLVKWNVSPHIGHYKHYPIQYRAAVTNLLEKAASVYSRRIQQLRAGNGLDGMHDEISELICNLQKAAVYSNQSLRRVAVEPGDHFFVPTSTEYHNNRESEPLQDGRKVTTIYLPPSPSINANSVLGQLLFDVCVPKNVEGWDIRFSGSLNGHPIASARMHSPVKGIKCIRRSRL</sequence>
<reference evidence="1 2" key="1">
    <citation type="journal article" date="2020" name="Mol. Plant">
        <title>The Chromosome-Based Rubber Tree Genome Provides New Insights into Spurge Genome Evolution and Rubber Biosynthesis.</title>
        <authorList>
            <person name="Liu J."/>
            <person name="Shi C."/>
            <person name="Shi C.C."/>
            <person name="Li W."/>
            <person name="Zhang Q.J."/>
            <person name="Zhang Y."/>
            <person name="Li K."/>
            <person name="Lu H.F."/>
            <person name="Shi C."/>
            <person name="Zhu S.T."/>
            <person name="Xiao Z.Y."/>
            <person name="Nan H."/>
            <person name="Yue Y."/>
            <person name="Zhu X.G."/>
            <person name="Wu Y."/>
            <person name="Hong X.N."/>
            <person name="Fan G.Y."/>
            <person name="Tong Y."/>
            <person name="Zhang D."/>
            <person name="Mao C.L."/>
            <person name="Liu Y.L."/>
            <person name="Hao S.J."/>
            <person name="Liu W.Q."/>
            <person name="Lv M.Q."/>
            <person name="Zhang H.B."/>
            <person name="Liu Y."/>
            <person name="Hu-Tang G.R."/>
            <person name="Wang J.P."/>
            <person name="Wang J.H."/>
            <person name="Sun Y.H."/>
            <person name="Ni S.B."/>
            <person name="Chen W.B."/>
            <person name="Zhang X.C."/>
            <person name="Jiao Y.N."/>
            <person name="Eichler E.E."/>
            <person name="Li G.H."/>
            <person name="Liu X."/>
            <person name="Gao L.Z."/>
        </authorList>
    </citation>
    <scope>NUCLEOTIDE SEQUENCE [LARGE SCALE GENOMIC DNA]</scope>
    <source>
        <strain evidence="2">cv. GT1</strain>
        <tissue evidence="1">Leaf</tissue>
    </source>
</reference>
<dbReference type="Proteomes" id="UP000467840">
    <property type="component" value="Chromosome 7"/>
</dbReference>
<dbReference type="SUPFAM" id="SSF53474">
    <property type="entry name" value="alpha/beta-Hydrolases"/>
    <property type="match status" value="1"/>
</dbReference>
<dbReference type="AlphaFoldDB" id="A0A6A6L345"/>
<comment type="caution">
    <text evidence="1">The sequence shown here is derived from an EMBL/GenBank/DDBJ whole genome shotgun (WGS) entry which is preliminary data.</text>
</comment>
<dbReference type="PANTHER" id="PTHR12265">
    <property type="entry name" value="TRANSMEMBRANE PROTEIN 53"/>
    <property type="match status" value="1"/>
</dbReference>
<proteinExistence type="predicted"/>
<dbReference type="InterPro" id="IPR029058">
    <property type="entry name" value="AB_hydrolase_fold"/>
</dbReference>
<dbReference type="Pfam" id="PF05705">
    <property type="entry name" value="DUF829"/>
    <property type="match status" value="1"/>
</dbReference>
<organism evidence="1 2">
    <name type="scientific">Hevea brasiliensis</name>
    <name type="common">Para rubber tree</name>
    <name type="synonym">Siphonia brasiliensis</name>
    <dbReference type="NCBI Taxonomy" id="3981"/>
    <lineage>
        <taxon>Eukaryota</taxon>
        <taxon>Viridiplantae</taxon>
        <taxon>Streptophyta</taxon>
        <taxon>Embryophyta</taxon>
        <taxon>Tracheophyta</taxon>
        <taxon>Spermatophyta</taxon>
        <taxon>Magnoliopsida</taxon>
        <taxon>eudicotyledons</taxon>
        <taxon>Gunneridae</taxon>
        <taxon>Pentapetalae</taxon>
        <taxon>rosids</taxon>
        <taxon>fabids</taxon>
        <taxon>Malpighiales</taxon>
        <taxon>Euphorbiaceae</taxon>
        <taxon>Crotonoideae</taxon>
        <taxon>Micrandreae</taxon>
        <taxon>Hevea</taxon>
    </lineage>
</organism>